<evidence type="ECO:0000256" key="3">
    <source>
        <dbReference type="ARBA" id="ARBA00022676"/>
    </source>
</evidence>
<dbReference type="InterPro" id="IPR000242">
    <property type="entry name" value="PTP_cat"/>
</dbReference>
<name>A0A2G5UL82_9PELO</name>
<evidence type="ECO:0000256" key="6">
    <source>
        <dbReference type="ARBA" id="ARBA00022968"/>
    </source>
</evidence>
<dbReference type="PRINTS" id="PR00700">
    <property type="entry name" value="PRTYPHPHTASE"/>
</dbReference>
<dbReference type="STRING" id="1611254.A0A2G5UL82"/>
<comment type="caution">
    <text evidence="13">The sequence shown here is derived from an EMBL/GenBank/DDBJ whole genome shotgun (WGS) entry which is preliminary data.</text>
</comment>
<evidence type="ECO:0000256" key="9">
    <source>
        <dbReference type="ARBA" id="ARBA00023136"/>
    </source>
</evidence>
<dbReference type="PROSITE" id="PS50055">
    <property type="entry name" value="TYR_PHOSPHATASE_PTP"/>
    <property type="match status" value="1"/>
</dbReference>
<evidence type="ECO:0000256" key="5">
    <source>
        <dbReference type="ARBA" id="ARBA00022692"/>
    </source>
</evidence>
<dbReference type="Proteomes" id="UP000230233">
    <property type="component" value="Chromosome III"/>
</dbReference>
<reference evidence="14" key="1">
    <citation type="submission" date="2017-10" db="EMBL/GenBank/DDBJ databases">
        <title>Rapid genome shrinkage in a self-fertile nematode reveals novel sperm competition proteins.</title>
        <authorList>
            <person name="Yin D."/>
            <person name="Schwarz E.M."/>
            <person name="Thomas C.G."/>
            <person name="Felde R.L."/>
            <person name="Korf I.F."/>
            <person name="Cutter A.D."/>
            <person name="Schartner C.M."/>
            <person name="Ralston E.J."/>
            <person name="Meyer B.J."/>
            <person name="Haag E.S."/>
        </authorList>
    </citation>
    <scope>NUCLEOTIDE SEQUENCE [LARGE SCALE GENOMIC DNA]</scope>
    <source>
        <strain evidence="14">JU1422</strain>
    </source>
</reference>
<feature type="compositionally biased region" description="Basic residues" evidence="10">
    <location>
        <begin position="452"/>
        <end position="481"/>
    </location>
</feature>
<dbReference type="GO" id="GO:0016758">
    <property type="term" value="F:hexosyltransferase activity"/>
    <property type="evidence" value="ECO:0007669"/>
    <property type="project" value="InterPro"/>
</dbReference>
<feature type="domain" description="Tyrosine-protein phosphatase" evidence="11">
    <location>
        <begin position="544"/>
        <end position="780"/>
    </location>
</feature>
<keyword evidence="5" id="KW-0812">Transmembrane</keyword>
<comment type="subcellular location">
    <subcellularLocation>
        <location evidence="1">Golgi apparatus membrane</location>
        <topology evidence="1">Single-pass type II membrane protein</topology>
    </subcellularLocation>
</comment>
<keyword evidence="3" id="KW-0328">Glycosyltransferase</keyword>
<dbReference type="PANTHER" id="PTHR46163">
    <property type="entry name" value="TYROSINE-PROTEIN PHOSPHATASE-RELATED"/>
    <property type="match status" value="1"/>
</dbReference>
<feature type="compositionally biased region" description="Basic and acidic residues" evidence="10">
    <location>
        <begin position="384"/>
        <end position="415"/>
    </location>
</feature>
<evidence type="ECO:0000259" key="12">
    <source>
        <dbReference type="PROSITE" id="PS50056"/>
    </source>
</evidence>
<dbReference type="PROSITE" id="PS50056">
    <property type="entry name" value="TYR_PHOSPHATASE_2"/>
    <property type="match status" value="1"/>
</dbReference>
<evidence type="ECO:0000259" key="11">
    <source>
        <dbReference type="PROSITE" id="PS50055"/>
    </source>
</evidence>
<keyword evidence="9" id="KW-0472">Membrane</keyword>
<feature type="compositionally biased region" description="Basic and acidic residues" evidence="10">
    <location>
        <begin position="497"/>
        <end position="507"/>
    </location>
</feature>
<evidence type="ECO:0000256" key="8">
    <source>
        <dbReference type="ARBA" id="ARBA00023034"/>
    </source>
</evidence>
<dbReference type="PANTHER" id="PTHR46163:SF10">
    <property type="entry name" value="PROTEIN-TYROSINE PHOSPHATASE-RELATED"/>
    <property type="match status" value="1"/>
</dbReference>
<dbReference type="SUPFAM" id="SSF52799">
    <property type="entry name" value="(Phosphotyrosine protein) phosphatases II"/>
    <property type="match status" value="1"/>
</dbReference>
<dbReference type="InterPro" id="IPR052782">
    <property type="entry name" value="Oocyte-zygote_transition_reg"/>
</dbReference>
<dbReference type="OrthoDB" id="6058203at2759"/>
<feature type="region of interest" description="Disordered" evidence="10">
    <location>
        <begin position="811"/>
        <end position="834"/>
    </location>
</feature>
<dbReference type="Pfam" id="PF01762">
    <property type="entry name" value="Galactosyl_T"/>
    <property type="match status" value="1"/>
</dbReference>
<comment type="similarity">
    <text evidence="2">Belongs to the glycosyltransferase 31 family.</text>
</comment>
<evidence type="ECO:0000256" key="7">
    <source>
        <dbReference type="ARBA" id="ARBA00022989"/>
    </source>
</evidence>
<keyword evidence="7" id="KW-1133">Transmembrane helix</keyword>
<gene>
    <name evidence="13" type="primary">Cnig_chr_III.g11679</name>
    <name evidence="13" type="ORF">B9Z55_011679</name>
</gene>
<protein>
    <recommendedName>
        <fullName evidence="15">Protein-tyrosine-phosphatase</fullName>
    </recommendedName>
</protein>
<feature type="region of interest" description="Disordered" evidence="10">
    <location>
        <begin position="355"/>
        <end position="507"/>
    </location>
</feature>
<keyword evidence="8" id="KW-0333">Golgi apparatus</keyword>
<dbReference type="InterPro" id="IPR016130">
    <property type="entry name" value="Tyr_Pase_AS"/>
</dbReference>
<evidence type="ECO:0000256" key="4">
    <source>
        <dbReference type="ARBA" id="ARBA00022679"/>
    </source>
</evidence>
<dbReference type="GO" id="GO:0004725">
    <property type="term" value="F:protein tyrosine phosphatase activity"/>
    <property type="evidence" value="ECO:0007669"/>
    <property type="project" value="InterPro"/>
</dbReference>
<dbReference type="Pfam" id="PF00102">
    <property type="entry name" value="Y_phosphatase"/>
    <property type="match status" value="1"/>
</dbReference>
<dbReference type="EMBL" id="PDUG01000003">
    <property type="protein sequence ID" value="PIC40279.1"/>
    <property type="molecule type" value="Genomic_DNA"/>
</dbReference>
<dbReference type="SMART" id="SM00404">
    <property type="entry name" value="PTPc_motif"/>
    <property type="match status" value="1"/>
</dbReference>
<keyword evidence="4" id="KW-0808">Transferase</keyword>
<dbReference type="InterPro" id="IPR029021">
    <property type="entry name" value="Prot-tyrosine_phosphatase-like"/>
</dbReference>
<dbReference type="InterPro" id="IPR000387">
    <property type="entry name" value="Tyr_Pase_dom"/>
</dbReference>
<dbReference type="AlphaFoldDB" id="A0A2G5UL82"/>
<feature type="region of interest" description="Disordered" evidence="10">
    <location>
        <begin position="1"/>
        <end position="21"/>
    </location>
</feature>
<dbReference type="GO" id="GO:0000139">
    <property type="term" value="C:Golgi membrane"/>
    <property type="evidence" value="ECO:0007669"/>
    <property type="project" value="UniProtKB-SubCell"/>
</dbReference>
<dbReference type="Gene3D" id="3.90.190.10">
    <property type="entry name" value="Protein tyrosine phosphatase superfamily"/>
    <property type="match status" value="1"/>
</dbReference>
<sequence>MFSVLRAGPKNPKGPKRPKFSEADRACIQDEWQENKSLNVSSEINNETYQIVFSDVQKEFKWIVLPEEISGNPEVLMIVSSNRDNFARRNVIRKSWMNSEKNKIVAEKRMKILFLVGIDSNNEKENTVVLKEAQLFGDMIVVDLEDNYRNLPFKSLTIMLYGQSKTPESVKLIGKIDEDVIFYPDQLTPLINDGTINMSISAIYGNKRNAGVEVSNKNKRSKWFIPKSSFKCQLLPSYLFGSFYLTTRNAAEQIVKSTKHRKFITVEDALISGLLAGDVGVENKQLPFIHMWDKLSSKPTLHHTFCKRRKIAVISGFFLERRAMSDNWINPLIGICNTSILVASGYVLMSCAAKKEKTPNSEESPSIEGRRGSLVRPPPPPEAAKTDKNSSASDEKNTDSGGDGGEKKNSKEKENKKKSKILPVKGSGEEEGDGGKNSKSKEEDKEKEKEKSTKKKKDGSSKSRKMRLSLKKLKDKSKKSKKVVEKKKDEEEEEDNEKPPEPGSDPRKIWAFKAAKMKCQSICKLHQDKIKGYMPPNCTYTAYEANPDLNRYTDVRCIEETRVILKNHERDYIHASWMRMPGKDQTTYITTQGPLPETLTDFWHMIYQEKISYVLMLCTLFEGGVEKCVLYYPEKLGEVVKFGRYEITLTECKEEAIAGTIWNALTVVDTADPASEPLYMNHVQVPWWPDQLAPEDARPMIELYKWVKNVNPKGTPICVHCSAGVGRTATFVGIDYATLRIMENPNIEMVEIVREMRAMRFQAVQSHMQFLFLYVALMQYFIDDGVVELNGRIEAFMTQYKKHAQRKLAKRAVQNQQGEKAAAEEKEKGGAIKA</sequence>
<evidence type="ECO:0000313" key="13">
    <source>
        <dbReference type="EMBL" id="PIC40279.1"/>
    </source>
</evidence>
<dbReference type="CDD" id="cd00047">
    <property type="entry name" value="PTPc"/>
    <property type="match status" value="1"/>
</dbReference>
<keyword evidence="6" id="KW-0735">Signal-anchor</keyword>
<feature type="domain" description="Tyrosine specific protein phosphatases" evidence="12">
    <location>
        <begin position="701"/>
        <end position="771"/>
    </location>
</feature>
<accession>A0A2G5UL82</accession>
<feature type="compositionally biased region" description="Basic and acidic residues" evidence="10">
    <location>
        <begin position="821"/>
        <end position="834"/>
    </location>
</feature>
<dbReference type="InterPro" id="IPR002659">
    <property type="entry name" value="Glyco_trans_31"/>
</dbReference>
<proteinExistence type="inferred from homology"/>
<dbReference type="SMART" id="SM00194">
    <property type="entry name" value="PTPc"/>
    <property type="match status" value="1"/>
</dbReference>
<keyword evidence="14" id="KW-1185">Reference proteome</keyword>
<evidence type="ECO:0000256" key="10">
    <source>
        <dbReference type="SAM" id="MobiDB-lite"/>
    </source>
</evidence>
<evidence type="ECO:0008006" key="15">
    <source>
        <dbReference type="Google" id="ProtNLM"/>
    </source>
</evidence>
<feature type="compositionally biased region" description="Basic and acidic residues" evidence="10">
    <location>
        <begin position="433"/>
        <end position="451"/>
    </location>
</feature>
<organism evidence="13 14">
    <name type="scientific">Caenorhabditis nigoni</name>
    <dbReference type="NCBI Taxonomy" id="1611254"/>
    <lineage>
        <taxon>Eukaryota</taxon>
        <taxon>Metazoa</taxon>
        <taxon>Ecdysozoa</taxon>
        <taxon>Nematoda</taxon>
        <taxon>Chromadorea</taxon>
        <taxon>Rhabditida</taxon>
        <taxon>Rhabditina</taxon>
        <taxon>Rhabditomorpha</taxon>
        <taxon>Rhabditoidea</taxon>
        <taxon>Rhabditidae</taxon>
        <taxon>Peloderinae</taxon>
        <taxon>Caenorhabditis</taxon>
    </lineage>
</organism>
<dbReference type="PROSITE" id="PS00383">
    <property type="entry name" value="TYR_PHOSPHATASE_1"/>
    <property type="match status" value="1"/>
</dbReference>
<evidence type="ECO:0000256" key="2">
    <source>
        <dbReference type="ARBA" id="ARBA00008661"/>
    </source>
</evidence>
<evidence type="ECO:0000313" key="14">
    <source>
        <dbReference type="Proteomes" id="UP000230233"/>
    </source>
</evidence>
<dbReference type="InterPro" id="IPR003595">
    <property type="entry name" value="Tyr_Pase_cat"/>
</dbReference>
<evidence type="ECO:0000256" key="1">
    <source>
        <dbReference type="ARBA" id="ARBA00004323"/>
    </source>
</evidence>